<dbReference type="Proteomes" id="UP000662818">
    <property type="component" value="Chromosome"/>
</dbReference>
<proteinExistence type="predicted"/>
<keyword evidence="3" id="KW-1185">Reference proteome</keyword>
<name>A0ABX7PM90_9ACTN</name>
<dbReference type="RefSeq" id="WP_036544956.1">
    <property type="nucleotide sequence ID" value="NZ_CP022295.1"/>
</dbReference>
<feature type="chain" id="PRO_5047270498" evidence="1">
    <location>
        <begin position="20"/>
        <end position="126"/>
    </location>
</feature>
<reference evidence="2 3" key="1">
    <citation type="submission" date="2017-06" db="EMBL/GenBank/DDBJ databases">
        <title>Complete Genome Sequence of the Soil Carbazole-Degrading Bacterium Nocardioides aromaticivorans IC177.</title>
        <authorList>
            <person name="Vejarano F."/>
            <person name="Suzuki-Minakuchi C."/>
            <person name="Ohtsubo Y."/>
            <person name="Tsuda M."/>
            <person name="Okada K."/>
            <person name="Nojiri H."/>
        </authorList>
    </citation>
    <scope>NUCLEOTIDE SEQUENCE [LARGE SCALE GENOMIC DNA]</scope>
    <source>
        <strain evidence="2 3">IC177</strain>
    </source>
</reference>
<sequence>MGTARRALFASLLAGGAVAAGGSQADAATTGTTHVPVSALRAGDVVVGPGGLVVRISAVVRTGSRYTVKAIDPFDGRAVVLRPRIGTTFGGTQRFVLLLRGVPTSAVPLAPEPVAPVPAVIDGGRP</sequence>
<evidence type="ECO:0000256" key="1">
    <source>
        <dbReference type="SAM" id="SignalP"/>
    </source>
</evidence>
<accession>A0ABX7PM90</accession>
<evidence type="ECO:0000313" key="3">
    <source>
        <dbReference type="Proteomes" id="UP000662818"/>
    </source>
</evidence>
<protein>
    <submittedName>
        <fullName evidence="2">Uncharacterized protein</fullName>
    </submittedName>
</protein>
<dbReference type="EMBL" id="CP022295">
    <property type="protein sequence ID" value="QSR26755.1"/>
    <property type="molecule type" value="Genomic_DNA"/>
</dbReference>
<organism evidence="2 3">
    <name type="scientific">Nocardioides aromaticivorans</name>
    <dbReference type="NCBI Taxonomy" id="200618"/>
    <lineage>
        <taxon>Bacteria</taxon>
        <taxon>Bacillati</taxon>
        <taxon>Actinomycetota</taxon>
        <taxon>Actinomycetes</taxon>
        <taxon>Propionibacteriales</taxon>
        <taxon>Nocardioidaceae</taxon>
        <taxon>Nocardioides</taxon>
    </lineage>
</organism>
<keyword evidence="1" id="KW-0732">Signal</keyword>
<evidence type="ECO:0000313" key="2">
    <source>
        <dbReference type="EMBL" id="QSR26755.1"/>
    </source>
</evidence>
<gene>
    <name evidence="2" type="ORF">CFH99_14070</name>
</gene>
<feature type="signal peptide" evidence="1">
    <location>
        <begin position="1"/>
        <end position="19"/>
    </location>
</feature>